<reference evidence="1" key="1">
    <citation type="submission" date="2021-02" db="EMBL/GenBank/DDBJ databases">
        <authorList>
            <person name="Dougan E. K."/>
            <person name="Rhodes N."/>
            <person name="Thang M."/>
            <person name="Chan C."/>
        </authorList>
    </citation>
    <scope>NUCLEOTIDE SEQUENCE</scope>
</reference>
<organism evidence="1 2">
    <name type="scientific">Symbiodinium pilosum</name>
    <name type="common">Dinoflagellate</name>
    <dbReference type="NCBI Taxonomy" id="2952"/>
    <lineage>
        <taxon>Eukaryota</taxon>
        <taxon>Sar</taxon>
        <taxon>Alveolata</taxon>
        <taxon>Dinophyceae</taxon>
        <taxon>Suessiales</taxon>
        <taxon>Symbiodiniaceae</taxon>
        <taxon>Symbiodinium</taxon>
    </lineage>
</organism>
<gene>
    <name evidence="1" type="ORF">SPIL2461_LOCUS15684</name>
</gene>
<evidence type="ECO:0000313" key="1">
    <source>
        <dbReference type="EMBL" id="CAE7588258.1"/>
    </source>
</evidence>
<sequence>MVAPCKSVHYRANLPDGINGPAGCGVQHVLPQWPGHCQLCYQCGRGIHAGPARA</sequence>
<name>A0A812UYU1_SYMPI</name>
<comment type="caution">
    <text evidence="1">The sequence shown here is derived from an EMBL/GenBank/DDBJ whole genome shotgun (WGS) entry which is preliminary data.</text>
</comment>
<accession>A0A812UYU1</accession>
<evidence type="ECO:0000313" key="2">
    <source>
        <dbReference type="Proteomes" id="UP000649617"/>
    </source>
</evidence>
<dbReference type="Proteomes" id="UP000649617">
    <property type="component" value="Unassembled WGS sequence"/>
</dbReference>
<proteinExistence type="predicted"/>
<keyword evidence="2" id="KW-1185">Reference proteome</keyword>
<dbReference type="AlphaFoldDB" id="A0A812UYU1"/>
<dbReference type="EMBL" id="CAJNIZ010039236">
    <property type="protein sequence ID" value="CAE7588258.1"/>
    <property type="molecule type" value="Genomic_DNA"/>
</dbReference>
<protein>
    <submittedName>
        <fullName evidence="1">Uncharacterized protein</fullName>
    </submittedName>
</protein>